<dbReference type="SMART" id="SM00360">
    <property type="entry name" value="RRM"/>
    <property type="match status" value="1"/>
</dbReference>
<dbReference type="AlphaFoldDB" id="A0A3S5BWT2"/>
<evidence type="ECO:0000313" key="5">
    <source>
        <dbReference type="EMBL" id="VEL22101.1"/>
    </source>
</evidence>
<dbReference type="InterPro" id="IPR041591">
    <property type="entry name" value="OCRE"/>
</dbReference>
<reference evidence="5" key="1">
    <citation type="submission" date="2018-11" db="EMBL/GenBank/DDBJ databases">
        <authorList>
            <consortium name="Pathogen Informatics"/>
        </authorList>
    </citation>
    <scope>NUCLEOTIDE SEQUENCE</scope>
</reference>
<dbReference type="Proteomes" id="UP000784294">
    <property type="component" value="Unassembled WGS sequence"/>
</dbReference>
<dbReference type="GO" id="GO:0000398">
    <property type="term" value="P:mRNA splicing, via spliceosome"/>
    <property type="evidence" value="ECO:0007669"/>
    <property type="project" value="TreeGrafter"/>
</dbReference>
<dbReference type="EMBL" id="CAAALY010054719">
    <property type="protein sequence ID" value="VEL22101.1"/>
    <property type="molecule type" value="Genomic_DNA"/>
</dbReference>
<keyword evidence="2" id="KW-0539">Nucleus</keyword>
<keyword evidence="3" id="KW-0694">RNA-binding</keyword>
<dbReference type="Pfam" id="PF00076">
    <property type="entry name" value="RRM_1"/>
    <property type="match status" value="1"/>
</dbReference>
<comment type="subcellular location">
    <subcellularLocation>
        <location evidence="1">Nucleus</location>
    </subcellularLocation>
</comment>
<evidence type="ECO:0000256" key="1">
    <source>
        <dbReference type="ARBA" id="ARBA00004123"/>
    </source>
</evidence>
<evidence type="ECO:0000256" key="3">
    <source>
        <dbReference type="PROSITE-ProRule" id="PRU00176"/>
    </source>
</evidence>
<dbReference type="SUPFAM" id="SSF54928">
    <property type="entry name" value="RNA-binding domain, RBD"/>
    <property type="match status" value="1"/>
</dbReference>
<organism evidence="5 6">
    <name type="scientific">Protopolystoma xenopodis</name>
    <dbReference type="NCBI Taxonomy" id="117903"/>
    <lineage>
        <taxon>Eukaryota</taxon>
        <taxon>Metazoa</taxon>
        <taxon>Spiralia</taxon>
        <taxon>Lophotrochozoa</taxon>
        <taxon>Platyhelminthes</taxon>
        <taxon>Monogenea</taxon>
        <taxon>Polyopisthocotylea</taxon>
        <taxon>Polystomatidea</taxon>
        <taxon>Polystomatidae</taxon>
        <taxon>Protopolystoma</taxon>
    </lineage>
</organism>
<evidence type="ECO:0000256" key="2">
    <source>
        <dbReference type="ARBA" id="ARBA00023242"/>
    </source>
</evidence>
<dbReference type="InterPro" id="IPR000504">
    <property type="entry name" value="RRM_dom"/>
</dbReference>
<dbReference type="Gene3D" id="3.30.70.330">
    <property type="match status" value="1"/>
</dbReference>
<keyword evidence="6" id="KW-1185">Reference proteome</keyword>
<sequence length="358" mass="39724">MVNCILKIQGDSVMVNLNFILFRLTALIIRCLDALTREDDISNLFQNKMDVKVRQCHVMRDEITLTSRCYAFVELPTVADAYKIIDSIGKSDQIFEMGGKAVTVNYAKNTYNTIMASLKAEGSYNAQLASSRGLTLELAQVAALHAANNAPVSTTTLAINAVAASALLNPHVSQQAQTAQLSQLQQQQLVEEKAKQYQQQIAAVVHGTDHVPSSFKSTSSPTSASVQLPTLPVPTIPFSAATCATTLYRVYIFKLPLIYTLAHPDTSRFIYDENTRYYYDPVTGLLYDTNSTYFFDRASSQYFFWDRSRNLYVPVPPTGLSIQITTVDTNQNQTQPIAPVEADVDNEHVKKKVLFGPI</sequence>
<feature type="domain" description="RRM" evidence="4">
    <location>
        <begin position="25"/>
        <end position="109"/>
    </location>
</feature>
<dbReference type="InterPro" id="IPR035979">
    <property type="entry name" value="RBD_domain_sf"/>
</dbReference>
<proteinExistence type="predicted"/>
<dbReference type="GO" id="GO:0003723">
    <property type="term" value="F:RNA binding"/>
    <property type="evidence" value="ECO:0007669"/>
    <property type="project" value="UniProtKB-UniRule"/>
</dbReference>
<name>A0A3S5BWT2_9PLAT</name>
<dbReference type="PROSITE" id="PS50102">
    <property type="entry name" value="RRM"/>
    <property type="match status" value="1"/>
</dbReference>
<dbReference type="PANTHER" id="PTHR13948">
    <property type="entry name" value="RNA-BINDING PROTEIN"/>
    <property type="match status" value="1"/>
</dbReference>
<dbReference type="Pfam" id="PF17780">
    <property type="entry name" value="OCRE"/>
    <property type="match status" value="1"/>
</dbReference>
<dbReference type="CDD" id="cd12313">
    <property type="entry name" value="RRM1_RRM2_RBM5_like"/>
    <property type="match status" value="1"/>
</dbReference>
<gene>
    <name evidence="5" type="ORF">PXEA_LOCUS15541</name>
</gene>
<protein>
    <recommendedName>
        <fullName evidence="4">RRM domain-containing protein</fullName>
    </recommendedName>
</protein>
<evidence type="ECO:0000313" key="6">
    <source>
        <dbReference type="Proteomes" id="UP000784294"/>
    </source>
</evidence>
<accession>A0A3S5BWT2</accession>
<dbReference type="PANTHER" id="PTHR13948:SF3">
    <property type="entry name" value="FI21118P1"/>
    <property type="match status" value="1"/>
</dbReference>
<dbReference type="OrthoDB" id="29221at2759"/>
<dbReference type="InterPro" id="IPR012677">
    <property type="entry name" value="Nucleotide-bd_a/b_plait_sf"/>
</dbReference>
<evidence type="ECO:0000259" key="4">
    <source>
        <dbReference type="PROSITE" id="PS50102"/>
    </source>
</evidence>
<comment type="caution">
    <text evidence="5">The sequence shown here is derived from an EMBL/GenBank/DDBJ whole genome shotgun (WGS) entry which is preliminary data.</text>
</comment>
<dbReference type="CDD" id="cd16162">
    <property type="entry name" value="OCRE_RBM5_like"/>
    <property type="match status" value="1"/>
</dbReference>
<dbReference type="GO" id="GO:0005634">
    <property type="term" value="C:nucleus"/>
    <property type="evidence" value="ECO:0007669"/>
    <property type="project" value="UniProtKB-SubCell"/>
</dbReference>